<keyword evidence="1" id="KW-0472">Membrane</keyword>
<evidence type="ECO:0000259" key="2">
    <source>
        <dbReference type="Pfam" id="PF06722"/>
    </source>
</evidence>
<evidence type="ECO:0000313" key="4">
    <source>
        <dbReference type="Proteomes" id="UP000326799"/>
    </source>
</evidence>
<reference evidence="3 4" key="1">
    <citation type="submission" date="2019-04" db="EMBL/GenBank/DDBJ databases">
        <title>Fungal friends and foes A comparative genomics study of 23 Aspergillus species from section Flavi.</title>
        <authorList>
            <consortium name="DOE Joint Genome Institute"/>
            <person name="Kjaerbolling I."/>
            <person name="Vesth T.C."/>
            <person name="Frisvad J.C."/>
            <person name="Nybo J.L."/>
            <person name="Theobald S."/>
            <person name="Kildgaard S."/>
            <person name="Petersen T.I."/>
            <person name="Kuo A."/>
            <person name="Sato A."/>
            <person name="Lyhne E.K."/>
            <person name="Kogle M.E."/>
            <person name="Wiebenga A."/>
            <person name="Kun R.S."/>
            <person name="Lubbers R.J."/>
            <person name="Makela M.R."/>
            <person name="Barry K."/>
            <person name="Chovatia M."/>
            <person name="Clum A."/>
            <person name="Daum C."/>
            <person name="Haridas S."/>
            <person name="He G."/>
            <person name="LaButti K."/>
            <person name="Lipzen A."/>
            <person name="Mondo S."/>
            <person name="Pangilinan J."/>
            <person name="Riley R."/>
            <person name="Salamov A."/>
            <person name="Simmons B.A."/>
            <person name="Magnuson J.K."/>
            <person name="Henrissat B."/>
            <person name="Mortensen U.H."/>
            <person name="Larsen T.O."/>
            <person name="De vries R.P."/>
            <person name="Grigoriev I.V."/>
            <person name="Machida M."/>
            <person name="Baker S.E."/>
            <person name="Andersen M.R."/>
        </authorList>
    </citation>
    <scope>NUCLEOTIDE SEQUENCE [LARGE SCALE GENOMIC DNA]</scope>
    <source>
        <strain evidence="3 4">CBS 126849</strain>
    </source>
</reference>
<dbReference type="SUPFAM" id="SSF53756">
    <property type="entry name" value="UDP-Glycosyltransferase/glycogen phosphorylase"/>
    <property type="match status" value="1"/>
</dbReference>
<accession>A0A5N6EVF9</accession>
<feature type="transmembrane region" description="Helical" evidence="1">
    <location>
        <begin position="334"/>
        <end position="357"/>
    </location>
</feature>
<protein>
    <recommendedName>
        <fullName evidence="2">Erythromycin biosynthesis protein CIII-like C-terminal domain-containing protein</fullName>
    </recommendedName>
</protein>
<evidence type="ECO:0000256" key="1">
    <source>
        <dbReference type="SAM" id="Phobius"/>
    </source>
</evidence>
<dbReference type="PANTHER" id="PTHR48050:SF27">
    <property type="entry name" value="GLUCOSYLTRANSFERASE, PUTATIVE (AFU_ORTHOLOGUE AFUA_7G04880)-RELATED"/>
    <property type="match status" value="1"/>
</dbReference>
<dbReference type="InterPro" id="IPR010610">
    <property type="entry name" value="EryCIII-like_C"/>
</dbReference>
<gene>
    <name evidence="3" type="ORF">BDV33DRAFT_202495</name>
</gene>
<dbReference type="EMBL" id="ML733420">
    <property type="protein sequence ID" value="KAB8221498.1"/>
    <property type="molecule type" value="Genomic_DNA"/>
</dbReference>
<evidence type="ECO:0000313" key="3">
    <source>
        <dbReference type="EMBL" id="KAB8221498.1"/>
    </source>
</evidence>
<name>A0A5N6EVF9_9EURO</name>
<dbReference type="FunFam" id="3.40.50.2000:FF:000009">
    <property type="entry name" value="Sterol 3-beta-glucosyltransferase UGT80A2"/>
    <property type="match status" value="1"/>
</dbReference>
<feature type="domain" description="Erythromycin biosynthesis protein CIII-like C-terminal" evidence="2">
    <location>
        <begin position="151"/>
        <end position="253"/>
    </location>
</feature>
<dbReference type="InterPro" id="IPR050426">
    <property type="entry name" value="Glycosyltransferase_28"/>
</dbReference>
<dbReference type="GO" id="GO:0016906">
    <property type="term" value="F:sterol 3-beta-glucosyltransferase activity"/>
    <property type="evidence" value="ECO:0007669"/>
    <property type="project" value="UniProtKB-ARBA"/>
</dbReference>
<dbReference type="PANTHER" id="PTHR48050">
    <property type="entry name" value="STEROL 3-BETA-GLUCOSYLTRANSFERASE"/>
    <property type="match status" value="1"/>
</dbReference>
<proteinExistence type="predicted"/>
<keyword evidence="1" id="KW-0812">Transmembrane</keyword>
<dbReference type="AlphaFoldDB" id="A0A5N6EVF9"/>
<sequence>MSDIISGGWRSCVDDDPVTSVPFVADAIIASPIGFSHVHCAQALGGLPVHLMYTMPWSRTKMFPHAITRVGVGRAMKLSRRNWISLGDTINQLRASLDLAPIPMNMGPGLHETLKIPFTYFWPPALSWQPSPLLVVGKGWCKLGDFVTNNKNVFFIDNCPHDWLFQHVSAVVHHGGIGTTICGLAHDRPTVVVPFVADSQRFWGHIVAGTGAGPAPIPYTSLKPRRLAAAIRYCFTDQAKAAARQVGKKLRAETPGAANAVQSFYRNLPLHRMRSEYLVDQPSIGSYGPANREIQLSKAAAWILVSHGRVHEQKLKMHRIKTYAALDYSTQRDLIGVIIGVFVWSISTLLYPLLYVLRGRTDITNAPPKGPTNFGTEAAVVKARLREGNPGTPAIALELQGSERLWRRTPYLFEVTLRRIDEDARPCLFAWTPHIQGFTVSGLILLHHTPEGLKKVELPMSTLPPLEPLVNKQSSLIEHAPGGAQRWVDIFPDNYVSLLKSGERYTLLWPGERYATWEWGVAKDHVFDYIPTQDVSLVLPGRPTLTFTVEEGERPSPISKMLPMDNSAHTEGAPILTAKVACAPTAPLKKGEVTTTVYVTYHYEPSGQSRPITLQIQNLLFPIVYEWRGIWEDCSPDLHGYGIWDDPDIQISPGQDRNFACLYPGETWSFTGNYELSEEVQFGSSLRCQLGETKINWWDWGTRDDHLSTKLTVPCWMGPEIIEPSDNDGRPLLIVPASNPVDVQLI</sequence>
<keyword evidence="4" id="KW-1185">Reference proteome</keyword>
<keyword evidence="1" id="KW-1133">Transmembrane helix</keyword>
<dbReference type="Proteomes" id="UP000326799">
    <property type="component" value="Unassembled WGS sequence"/>
</dbReference>
<dbReference type="Pfam" id="PF06722">
    <property type="entry name" value="EryCIII-like_C"/>
    <property type="match status" value="1"/>
</dbReference>
<dbReference type="Gene3D" id="3.40.50.2000">
    <property type="entry name" value="Glycogen Phosphorylase B"/>
    <property type="match status" value="1"/>
</dbReference>
<organism evidence="3 4">
    <name type="scientific">Aspergillus novoparasiticus</name>
    <dbReference type="NCBI Taxonomy" id="986946"/>
    <lineage>
        <taxon>Eukaryota</taxon>
        <taxon>Fungi</taxon>
        <taxon>Dikarya</taxon>
        <taxon>Ascomycota</taxon>
        <taxon>Pezizomycotina</taxon>
        <taxon>Eurotiomycetes</taxon>
        <taxon>Eurotiomycetidae</taxon>
        <taxon>Eurotiales</taxon>
        <taxon>Aspergillaceae</taxon>
        <taxon>Aspergillus</taxon>
        <taxon>Aspergillus subgen. Circumdati</taxon>
    </lineage>
</organism>